<feature type="signal peptide" evidence="1">
    <location>
        <begin position="1"/>
        <end position="19"/>
    </location>
</feature>
<keyword evidence="1" id="KW-0732">Signal</keyword>
<dbReference type="OrthoDB" id="610388at2"/>
<dbReference type="Proteomes" id="UP000305517">
    <property type="component" value="Unassembled WGS sequence"/>
</dbReference>
<feature type="chain" id="PRO_5024431218" evidence="1">
    <location>
        <begin position="20"/>
        <end position="456"/>
    </location>
</feature>
<evidence type="ECO:0000313" key="3">
    <source>
        <dbReference type="Proteomes" id="UP000305517"/>
    </source>
</evidence>
<dbReference type="EMBL" id="VAJM01000001">
    <property type="protein sequence ID" value="TLM96794.1"/>
    <property type="molecule type" value="Genomic_DNA"/>
</dbReference>
<dbReference type="Gene3D" id="2.130.10.10">
    <property type="entry name" value="YVTN repeat-like/Quinoprotein amine dehydrogenase"/>
    <property type="match status" value="2"/>
</dbReference>
<evidence type="ECO:0000313" key="2">
    <source>
        <dbReference type="EMBL" id="TLM96794.1"/>
    </source>
</evidence>
<dbReference type="SUPFAM" id="SSF110296">
    <property type="entry name" value="Oligoxyloglucan reducing end-specific cellobiohydrolase"/>
    <property type="match status" value="1"/>
</dbReference>
<dbReference type="AlphaFoldDB" id="A0A5R8WX74"/>
<dbReference type="PANTHER" id="PTHR47199">
    <property type="entry name" value="PHOTOSYSTEM II STABILITY/ASSEMBLY FACTOR HCF136, CHLOROPLASTIC"/>
    <property type="match status" value="1"/>
</dbReference>
<gene>
    <name evidence="2" type="ORF">FDY95_02030</name>
</gene>
<comment type="caution">
    <text evidence="2">The sequence shown here is derived from an EMBL/GenBank/DDBJ whole genome shotgun (WGS) entry which is preliminary data.</text>
</comment>
<protein>
    <submittedName>
        <fullName evidence="2">T9SS type A sorting domain-containing protein</fullName>
    </submittedName>
</protein>
<name>A0A5R8WX74_9BACT</name>
<reference evidence="2 3" key="1">
    <citation type="submission" date="2019-05" db="EMBL/GenBank/DDBJ databases">
        <title>Hymenobacter edaphi sp. nov., isolated from abandoned arsenic-contaminated farmland soil.</title>
        <authorList>
            <person name="Nie L."/>
        </authorList>
    </citation>
    <scope>NUCLEOTIDE SEQUENCE [LARGE SCALE GENOMIC DNA]</scope>
    <source>
        <strain evidence="2 3">1-3-3-8</strain>
    </source>
</reference>
<dbReference type="InterPro" id="IPR015943">
    <property type="entry name" value="WD40/YVTN_repeat-like_dom_sf"/>
</dbReference>
<dbReference type="CDD" id="cd15482">
    <property type="entry name" value="Sialidase_non-viral"/>
    <property type="match status" value="1"/>
</dbReference>
<organism evidence="2 3">
    <name type="scientific">Hymenobacter jeollabukensis</name>
    <dbReference type="NCBI Taxonomy" id="2025313"/>
    <lineage>
        <taxon>Bacteria</taxon>
        <taxon>Pseudomonadati</taxon>
        <taxon>Bacteroidota</taxon>
        <taxon>Cytophagia</taxon>
        <taxon>Cytophagales</taxon>
        <taxon>Hymenobacteraceae</taxon>
        <taxon>Hymenobacter</taxon>
    </lineage>
</organism>
<sequence>MNKTLLLLGLLASGFSASAQWLNRPVPFANPAQFNLSISAVDANVAWTTVVEPDNILDGPTLLYARTTNGGQNWTVQPVPGVAQGEAIVELQALDANTAWAIVASDLGTPGATGNRLIKTTNGGQTWTVASTPAMFADSESFPAYLRFFNASQGVVIGEAVGGRFEIYTTSNGGSTWTAVPAANIPVTLQYETIYEIVPRIAQSGTSLWFTTDEGRVFYSANAGQSWAASSTGMDASNEFAAAIAFRDANNGLIMLVDGQLLRTTNGGATWTRLQPGGAYHTVGLDAVPGTRTYVATGVALSGTGPGFGTGAGSSYSTDDGQTWTPIESTRNHGLVDFVSAAAGWSAELVVDANGDVTGGAGMNQYVGTALSSARPQALAVQVAPNPSADGRFRVQVPAGPAAHLRVRDALGRLVLEQPAAAAAETTLDLSRCRAGLYTLELRAGDARGQQKLVVQ</sequence>
<proteinExistence type="predicted"/>
<dbReference type="PANTHER" id="PTHR47199:SF2">
    <property type="entry name" value="PHOTOSYSTEM II STABILITY_ASSEMBLY FACTOR HCF136, CHLOROPLASTIC"/>
    <property type="match status" value="1"/>
</dbReference>
<dbReference type="InterPro" id="IPR026444">
    <property type="entry name" value="Secre_tail"/>
</dbReference>
<evidence type="ECO:0000256" key="1">
    <source>
        <dbReference type="SAM" id="SignalP"/>
    </source>
</evidence>
<keyword evidence="3" id="KW-1185">Reference proteome</keyword>
<dbReference type="RefSeq" id="WP_138075044.1">
    <property type="nucleotide sequence ID" value="NZ_VAJM01000001.1"/>
</dbReference>
<accession>A0A5R8WX74</accession>
<dbReference type="NCBIfam" id="TIGR04183">
    <property type="entry name" value="Por_Secre_tail"/>
    <property type="match status" value="1"/>
</dbReference>